<dbReference type="RefSeq" id="WP_217847971.1">
    <property type="nucleotide sequence ID" value="NZ_CP077073.1"/>
</dbReference>
<reference evidence="1" key="1">
    <citation type="journal article" date="2021" name="Microorganisms">
        <title>The Ever-Expanding Pseudomonas Genus: Description of 43 New Species and Partition of the Pseudomonas putida Group.</title>
        <authorList>
            <person name="Girard L."/>
            <person name="Lood C."/>
            <person name="Hofte M."/>
            <person name="Vandamme P."/>
            <person name="Rokni-Zadeh H."/>
            <person name="van Noort V."/>
            <person name="Lavigne R."/>
            <person name="De Mot R."/>
        </authorList>
    </citation>
    <scope>NUCLEOTIDE SEQUENCE</scope>
    <source>
        <strain evidence="1">COW39</strain>
    </source>
</reference>
<dbReference type="EMBL" id="CP077073">
    <property type="protein sequence ID" value="QXH33595.1"/>
    <property type="molecule type" value="Genomic_DNA"/>
</dbReference>
<proteinExistence type="predicted"/>
<sequence length="67" mass="7515">MNNVKTAKVKMYNASEKSGFLDYEIDGDDVILRKQSAAKFTLKSGDEVTFETVEEDGSFYAINVKPM</sequence>
<dbReference type="Proteomes" id="UP001047646">
    <property type="component" value="Chromosome"/>
</dbReference>
<name>A0ABX8M607_9PSED</name>
<protein>
    <submittedName>
        <fullName evidence="1">Cold shock domain-containing protein</fullName>
    </submittedName>
</protein>
<gene>
    <name evidence="1" type="ORF">KSS95_15585</name>
</gene>
<accession>A0ABX8M607</accession>
<evidence type="ECO:0000313" key="2">
    <source>
        <dbReference type="Proteomes" id="UP001047646"/>
    </source>
</evidence>
<organism evidence="1 2">
    <name type="scientific">Pseudomonas muyukensis</name>
    <dbReference type="NCBI Taxonomy" id="2842357"/>
    <lineage>
        <taxon>Bacteria</taxon>
        <taxon>Pseudomonadati</taxon>
        <taxon>Pseudomonadota</taxon>
        <taxon>Gammaproteobacteria</taxon>
        <taxon>Pseudomonadales</taxon>
        <taxon>Pseudomonadaceae</taxon>
        <taxon>Pseudomonas</taxon>
    </lineage>
</organism>
<evidence type="ECO:0000313" key="1">
    <source>
        <dbReference type="EMBL" id="QXH33595.1"/>
    </source>
</evidence>
<keyword evidence="2" id="KW-1185">Reference proteome</keyword>